<evidence type="ECO:0000313" key="2">
    <source>
        <dbReference type="Proteomes" id="UP000784128"/>
    </source>
</evidence>
<dbReference type="Proteomes" id="UP000784128">
    <property type="component" value="Unassembled WGS sequence"/>
</dbReference>
<reference evidence="1 2" key="1">
    <citation type="submission" date="2021-05" db="EMBL/GenBank/DDBJ databases">
        <title>The draft genome of Geobacter chapellei DSM 13688.</title>
        <authorList>
            <person name="Xu Z."/>
            <person name="Masuda Y."/>
            <person name="Itoh H."/>
            <person name="Senoo K."/>
        </authorList>
    </citation>
    <scope>NUCLEOTIDE SEQUENCE [LARGE SCALE GENOMIC DNA]</scope>
    <source>
        <strain evidence="1 2">DSM 13688</strain>
    </source>
</reference>
<sequence length="46" mass="5423">MRNNTTDVERILWRHLRSRRRPQKGYAHRNSIPLGIPHLTTCNSAV</sequence>
<gene>
    <name evidence="1" type="ORF">KJB30_15195</name>
</gene>
<accession>A0ABS5UBV5</accession>
<evidence type="ECO:0008006" key="3">
    <source>
        <dbReference type="Google" id="ProtNLM"/>
    </source>
</evidence>
<protein>
    <recommendedName>
        <fullName evidence="3">DUF559 domain-containing protein</fullName>
    </recommendedName>
</protein>
<comment type="caution">
    <text evidence="1">The sequence shown here is derived from an EMBL/GenBank/DDBJ whole genome shotgun (WGS) entry which is preliminary data.</text>
</comment>
<dbReference type="EMBL" id="JAHDYS010000017">
    <property type="protein sequence ID" value="MBT1073138.1"/>
    <property type="molecule type" value="Genomic_DNA"/>
</dbReference>
<proteinExistence type="predicted"/>
<organism evidence="1 2">
    <name type="scientific">Pelotalea chapellei</name>
    <dbReference type="NCBI Taxonomy" id="44671"/>
    <lineage>
        <taxon>Bacteria</taxon>
        <taxon>Pseudomonadati</taxon>
        <taxon>Thermodesulfobacteriota</taxon>
        <taxon>Desulfuromonadia</taxon>
        <taxon>Geobacterales</taxon>
        <taxon>Geobacteraceae</taxon>
        <taxon>Pelotalea</taxon>
    </lineage>
</organism>
<name>A0ABS5UBV5_9BACT</name>
<evidence type="ECO:0000313" key="1">
    <source>
        <dbReference type="EMBL" id="MBT1073138.1"/>
    </source>
</evidence>
<keyword evidence="2" id="KW-1185">Reference proteome</keyword>